<sequence length="862" mass="99917">MGQTESTLLQSYKDLTRAYQNLQFNYDAIEDELFATYQDLDSAQLQLARKQHQAKRLRKQFKQPSTVQTHASEEDIRRQQSHSSSMEQSTESNWEEIMRNAELLRQREENFKRLVNRYRYLAYDVSDDPLELKTHLALNEVDKGIINEKEATIINMRKRASSQDTNPKLLEEIQELKNKLADMERKYATMESGYLAVKAYLTNSNEYKELRQIKERYKEVRSESRADASEHSEYVTLLAQYDQLQDDYLHLQADHDRLTAALEFENALPNPPDSRRLVPVPGHADVDTDTDTDTDRDTDGRPRMKTAVAVMDKEQMAEELEKTKTSSRELVTRIAQGAKDHQEELKKENDQLKRENDDLRDELSLMQTSIDDEEDTTPGDGARVSNALKKQAKIYRQRERELQSRIQELELQTSKPVDLSDAIDEAVREVLKRAADSQTRLKTENQALRQRLRQLEGNADDDFETIEEVIQRTIENTDMEPHEMEQKIDLLESQLLASEAKVLRLEHSSGDSMDRVEELERQLKALQLDMQYCMQDNVETLDQSNFVYEARMRGSSYYYTDPELAAGPETTSVSYTYGDREFDETSSLYAAKKNIKVLTFVNQRYKEVLAKNNLEGQVHISSEDLLEVERINSQNSPDTRALLLENTRLRKTIANLEGRSAPESDLEHRNKELSDRLQETKSRLETVNEEFRRLNETIGSSDLTDPMSMATSVNDLLATQKRLEKVSKEKEEEIANLRVDIANREQQLADKKREVQIAYEMVEKKTNEYNEIRDLVTKREKEIAELRSQLSRMRRPSDVHSDLSDSSDSSDSEQESTSSELQKKIEELQGELNHLRSKQDDKIADVALTQEELLQKPGEGER</sequence>
<feature type="coiled-coil region" evidence="1">
    <location>
        <begin position="509"/>
        <end position="536"/>
    </location>
</feature>
<dbReference type="OrthoDB" id="206540at2759"/>
<dbReference type="PANTHER" id="PTHR23159:SF60">
    <property type="entry name" value="SPINDLE ASSEMBLY ABNORMAL PROTEIN 4"/>
    <property type="match status" value="1"/>
</dbReference>
<feature type="compositionally biased region" description="Low complexity" evidence="2">
    <location>
        <begin position="81"/>
        <end position="92"/>
    </location>
</feature>
<dbReference type="EMBL" id="FN668650">
    <property type="protein sequence ID" value="CBK22678.2"/>
    <property type="molecule type" value="Genomic_DNA"/>
</dbReference>
<dbReference type="GeneID" id="24923204"/>
<feature type="region of interest" description="Disordered" evidence="2">
    <location>
        <begin position="338"/>
        <end position="359"/>
    </location>
</feature>
<dbReference type="AlphaFoldDB" id="D8M2V5"/>
<evidence type="ECO:0000256" key="2">
    <source>
        <dbReference type="SAM" id="MobiDB-lite"/>
    </source>
</evidence>
<feature type="region of interest" description="Disordered" evidence="2">
    <location>
        <begin position="55"/>
        <end position="93"/>
    </location>
</feature>
<dbReference type="InParanoid" id="D8M2V5"/>
<organism evidence="3">
    <name type="scientific">Blastocystis hominis</name>
    <dbReference type="NCBI Taxonomy" id="12968"/>
    <lineage>
        <taxon>Eukaryota</taxon>
        <taxon>Sar</taxon>
        <taxon>Stramenopiles</taxon>
        <taxon>Bigyra</taxon>
        <taxon>Opalozoa</taxon>
        <taxon>Opalinata</taxon>
        <taxon>Blastocystidae</taxon>
        <taxon>Blastocystis</taxon>
    </lineage>
</organism>
<feature type="coiled-coil region" evidence="1">
    <location>
        <begin position="159"/>
        <end position="261"/>
    </location>
</feature>
<feature type="region of interest" description="Disordered" evidence="2">
    <location>
        <begin position="787"/>
        <end position="826"/>
    </location>
</feature>
<name>D8M2V5_BLAHO</name>
<evidence type="ECO:0000313" key="3">
    <source>
        <dbReference type="EMBL" id="CBK22678.2"/>
    </source>
</evidence>
<keyword evidence="4" id="KW-1185">Reference proteome</keyword>
<feature type="region of interest" description="Disordered" evidence="2">
    <location>
        <begin position="659"/>
        <end position="678"/>
    </location>
</feature>
<reference evidence="3" key="1">
    <citation type="submission" date="2010-02" db="EMBL/GenBank/DDBJ databases">
        <title>Sequencing and annotation of the Blastocystis hominis genome.</title>
        <authorList>
            <person name="Wincker P."/>
        </authorList>
    </citation>
    <scope>NUCLEOTIDE SEQUENCE</scope>
    <source>
        <strain evidence="3">Singapore isolate B</strain>
    </source>
</reference>
<accession>D8M2V5</accession>
<protein>
    <submittedName>
        <fullName evidence="3">Uncharacterized protein</fullName>
    </submittedName>
</protein>
<dbReference type="RefSeq" id="XP_012896726.1">
    <property type="nucleotide sequence ID" value="XM_013041272.1"/>
</dbReference>
<evidence type="ECO:0000256" key="1">
    <source>
        <dbReference type="SAM" id="Coils"/>
    </source>
</evidence>
<evidence type="ECO:0000313" key="4">
    <source>
        <dbReference type="Proteomes" id="UP000008312"/>
    </source>
</evidence>
<feature type="compositionally biased region" description="Basic and acidic residues" evidence="2">
    <location>
        <begin position="660"/>
        <end position="678"/>
    </location>
</feature>
<feature type="region of interest" description="Disordered" evidence="2">
    <location>
        <begin position="267"/>
        <end position="301"/>
    </location>
</feature>
<dbReference type="Proteomes" id="UP000008312">
    <property type="component" value="Unassembled WGS sequence"/>
</dbReference>
<keyword evidence="1" id="KW-0175">Coiled coil</keyword>
<gene>
    <name evidence="3" type="ORF">GSBLH_T00007080001</name>
</gene>
<proteinExistence type="predicted"/>
<dbReference type="PANTHER" id="PTHR23159">
    <property type="entry name" value="CENTROSOMAL PROTEIN 2"/>
    <property type="match status" value="1"/>
</dbReference>